<dbReference type="FunFam" id="2.60.40.10:FF:000031">
    <property type="entry name" value="Myosin-binding protein C, slow type"/>
    <property type="match status" value="1"/>
</dbReference>
<feature type="compositionally biased region" description="Basic residues" evidence="7">
    <location>
        <begin position="3533"/>
        <end position="3542"/>
    </location>
</feature>
<keyword evidence="5" id="KW-0393">Immunoglobulin domain</keyword>
<evidence type="ECO:0000256" key="4">
    <source>
        <dbReference type="ARBA" id="ARBA00023157"/>
    </source>
</evidence>
<dbReference type="OrthoDB" id="504170at2759"/>
<dbReference type="InterPro" id="IPR003961">
    <property type="entry name" value="FN3_dom"/>
</dbReference>
<dbReference type="InterPro" id="IPR013098">
    <property type="entry name" value="Ig_I-set"/>
</dbReference>
<evidence type="ECO:0000259" key="8">
    <source>
        <dbReference type="PROSITE" id="PS50835"/>
    </source>
</evidence>
<dbReference type="Gene3D" id="2.60.40.10">
    <property type="entry name" value="Immunoglobulins"/>
    <property type="match status" value="20"/>
</dbReference>
<dbReference type="FunFam" id="2.60.40.10:FF:000211">
    <property type="entry name" value="Obscurin-like protein 1"/>
    <property type="match status" value="1"/>
</dbReference>
<dbReference type="SMART" id="SM00408">
    <property type="entry name" value="IGc2"/>
    <property type="match status" value="7"/>
</dbReference>
<feature type="compositionally biased region" description="Basic and acidic residues" evidence="7">
    <location>
        <begin position="3355"/>
        <end position="3403"/>
    </location>
</feature>
<feature type="region of interest" description="Disordered" evidence="7">
    <location>
        <begin position="3299"/>
        <end position="3343"/>
    </location>
</feature>
<feature type="domain" description="Ig-like" evidence="8">
    <location>
        <begin position="2808"/>
        <end position="2895"/>
    </location>
</feature>
<dbReference type="PANTHER" id="PTHR14340:SF9">
    <property type="entry name" value="FIBRONECTIN TYPE-III DOMAIN-CONTAINING PROTEIN"/>
    <property type="match status" value="1"/>
</dbReference>
<keyword evidence="4" id="KW-1015">Disulfide bond</keyword>
<name>A0A8J2M0M1_9BILA</name>
<dbReference type="InterPro" id="IPR003598">
    <property type="entry name" value="Ig_sub2"/>
</dbReference>
<feature type="coiled-coil region" evidence="6">
    <location>
        <begin position="1012"/>
        <end position="1046"/>
    </location>
</feature>
<dbReference type="PANTHER" id="PTHR14340">
    <property type="entry name" value="MICROFIBRIL-ASSOCIATED GLYCOPROTEIN 3"/>
    <property type="match status" value="1"/>
</dbReference>
<feature type="region of interest" description="Disordered" evidence="7">
    <location>
        <begin position="294"/>
        <end position="318"/>
    </location>
</feature>
<evidence type="ECO:0000313" key="11">
    <source>
        <dbReference type="Proteomes" id="UP000746747"/>
    </source>
</evidence>
<feature type="region of interest" description="Disordered" evidence="7">
    <location>
        <begin position="1883"/>
        <end position="1914"/>
    </location>
</feature>
<sequence>EIALDLEKEPEEIVGKVKKLKEKVVDKAAEAEIALDLEKEPEEIVGKVKKPKKKIADEVKEKVVDKPAEAEVALDLEKEPEETVGKAKKPKGKVVDKSAEAEVALDLEKEPEETVGKVKKPKEKIADEVKEKVVDKPAEAEVALDLEKEPEETVGKVKKPKEKIADEVKEKVVDKLIETEVVLDLEKQLEHEIIDVSIVNVILESVQYSIRLAKEAKTEQPSEEVVEKTKRPKKKVSEEIKEEAVDKLIEAEVPSDLEKQLEESVGKAKKPKEKIADELKEKVVDKSAEAEVALDLEKEPEETVGKAKKPKGKVVDKSAEAEVALDLEKEPEEIVGKVKKPKKKIADEVKEKVVDKPAEAEVALDLEKQLEEAVGKAKKPKEKVVDKSAEAEVALDLEKEPEEIVGKVKKPKKKIVDKSAEAEIALDLEKEPEEIVGKVEKLKEKVVDKAAEAEIALDLEKEPEEIVGKVRKPKKKIGDEVKEKVVDKSTEGEVTLDLEKQPEETVGKARKPIENSAVESWCKVIKSEREVEFNIHLSGVKASLTKETRVSLCVEKSPEHCFADTITTSAGFCYCSLFVVLPGLPNAIKEGMERPTDLSVMKTKHAQEIPVETVSISFELTKQRTQKIGVGTIFNSERPTEQIELVEEIIRASPYDETVQILMLSEKCSSFMSLCIGGKTENEDVDVDINRTVFDIPGRRSKERSKSVVADIEVDAGEEMATTDAIVDVLTSFEETELIINELASDFLDVGVTLDALMEDESIEVIGPVFHSQTASLVVQMSTAVAAVSRLIEEVKMLVANAETEILLSATSETEMQQLNLKLQKTERKSLKNSEIDHKREDAGKESQDIDKGNKEKPKEGIEKKKKKIPKALVIPAEISSKYGDKSTLLSETIMIAEIVMNEETAEVKTSPKKPLSASLSLKVDSAKNRKSVSRRASSAENFTFKDIEKEAEIEVAKESMGETKKRTGLPPLPKTKKEMEVEFVFAQDEYQENTENIFPIKFNEELVIAIQAIAKSQKKKMEKAKKDLEEEKQEEKSIKELEETETIELARTVKDSEKEEAYERVRRKRVGFIQPPDKEIIAFRGDTIKIECELVNNDDCTWLINNKPVSEDSRCNEEVNSLIRTLTITNISPKDNETIIVAKVGDVVAETIIHVEDTPAEIIEPLPRRSFGKCGEDVVLAVSVTHPPYSIIWEFNGEKLSEDDKNYVIAGEGNTYTLTIKNATYDHAGRYSIKVDSLETSTMLIMQGAPIVEKQEPESVDFEVHENLLLSIRCKSVPEPTIACFFNNEPLLVGTKLKLEIINDVVQFCKRKTNKNDSGEYTFKISNEFGEAVKTFTVNVKDICDAPRNLRITDISRDTASIKWEAPKDSGGSKIIGYIIEKKEIGRRTFHHVIQVTGDKTNCLIEDLDADTEYNFRVAAVNKYGTGEFAEFPIAHTSAAPEESEEISEEEMQLRKTPENMDEEQELIESKKQKVKKAVKKDKSKKTEQLEEEMKQVASEERHENISDFKEDAVTAKDLEQHDVSELEIEKVEETLTRVKSPEEKVKDEVLAMDKEKVGKSDIVEDEEQKPKKTKRKKTKKEEKPSEEIIPTTEQKSVEAAESFVEDNVNKAVEVGKETIEDYAGHIEQEVKDKVLAMDKEKVGKSDIVEDGEQKPKKTKRMKTKKEEKPSEEIIPTAQQKSVEATESFVEDNVNKAVEVGKETIEDYAGHVEQKIGDKIPLKKEKAVTGEMKYVNELDRKKSEGKRSYAEETVALSTEGKKFENRLGKKVLQGGKKSAETAVEFEVEENFEIKHGKEKEVDVDEVSETVKLGKITEGVALEEESIIEGNQEIKKKRSKEVIAAKKAAVDVANERRSVQLEKQDIIAEEITTSKIMKIEAEKAIKKDDKEGSKKDKSKVKKKEQRAEQREKTDEIVSADVFFKNISNIENVCKVISTLGNKEIISTTVKATSKTKKSKTPKELIKEKPEDMLKTQEDKPEAEKLEAKLEVDEEVERPEKEKFQDDVLKRLDSGQEVEERKPVEDKEVKPKKVADKKVVKKALKKPKVENEMAKKSVEEDVKQNEDEIRDVHVEEKYVKEEKVNGFKDEVEKLDSISDVDVTVNIPASEILELEDSTRIITPSHKDEIPTARRVRKRPSGFVLPPQRQILAFRNDTVKIECEVFNEEDKINWTINGKPATDDIRCTEVVDGYLRILQIKSVVPEDTDMVITASIHEHSAESRLIVEDIPVEIIEKLPRKITAKMDDSVKLSITVSHPDQNCQWFFNKEQLIENNDRYEVNVEGNICSLLIKNLAYNQTGRYSVKVDSAETSTILTVEGAPMLHEAETIITTVDLESQDNLVLMVPFKAVPEPTVECLLNNEKIPSSLKTQLDIFNDKVCFRKRKVDKNDAGEYTIKIRNDYGEVSQTFFVNIKDVPGPPKNGHITDIGSSCARVHWEAPNDDGGSAITGYIVEKREESRRAFHRVAQVSSEEMDYYIDDLKMNTSYTIRIAAMNNYGVGEYLECASFQTSLPFEAPTITHPPVVSNITDQSCTLKWERVTEDGGSPIYGYDMFVRKDKGDWVKVNDEMIFTEQFTVSNIETGPTYEFKVEATNEAGLTSKSDVISEPLVIIKAAELPILSLPTVELVSGDTVRVQWIDVMEESCNVTSYVIMYKSENASLWSEKEIERSPADINGLKEGLSYLFKVAPKSGPTIGEFSEETIPIRIVAAKKPEITKSIRDISVSRKRELKLECHATGEPTPQYIWYKDNQEIVPAAENIEIINEGSMSILLIHHTSTADGGLYRCEVVNDHGSAESEALVTVTEVRAHFVSSFPEYVEIDEGEEIGFSCELSDADASVVWLKDGKPLPSDDRIMIKEDGVERKLTIRNAVLEDSGKYVCSTIDKKTQSEAELIVKEELPHIKRGPQDQIVTEFNTTITLKCETTKSVKAVKWLKNKKEIWPRQEKYSMNVEGTVATLTIMHFELNDCAEYKVALREDEESAPAKVELKIPPMIKLSKVLPNNAVKLHCGTDFDIEFDYEGFPEVDINTTINEKPLNKMRSRIHTYNNKLSLRLKNVIQEDSGVLKVVVENEIGSASEEIQLYVISVPSKPLNLTAFNITSRSVMLKWEKAEDNGSPITNYIVERRTTDTKRWRNIGKCKSEQYEFLVEELYPSESYSFRIIAVNEVGEGAPSNVVDVVTMNERVELETTTKLLLAPNYLKGTLVEDGKIILITWEKVEEAEQYIIERSKLENYWEQIGVTVESKFEDSFDESSSNKYRVIAKKDDLLSSPSEEIEIVNGLDYKEKEIDQLENKTIEMSQEISDMNETKRQETVEQKSEKLDDQIKQEKVDKKVGKKKEGKEKGKVEVVEKLEDAEKQEINAEGKAETKAELENEQEEIKVGRKVEDEFKSPEKVVEDIEEKTGSKKVAKKGIQKKKKAKKEEIPKDEVEVTKNFEEEMIKAEEKSGMDFEGEREKDKIKSNEEKIKSMEKVKKAEVEETLKEKHLEKKLEGKPEKKVEVVQKTELSEAVKVEPDKDSEIKKSAEVKQEDGNLSKKKKTTSKQRPKETMEQKLEESISQDVISNDLIAEKKKEEETVMQTEKLEVKSVNNSVTVNYGMKSFELRVDISGNFDECFWTKDGKAIDDKLVKTTANNSVLRLENIDELAAGLYHCTATNKMEKATAEICVTVADKPKIEFDETVIGVKDGEMLKIHANVTGLPIPTCKWLKDGVELKTDNNTIITFKEGVAVLTIKKANVGNSGLYKLIAENIYGKQENQVELQVKGAPSAPVGPLQISDITNVSCKLAWYPPEQNGNSKLLGYCIEKRDAKKSSWAFVARTTSTNAVITGLTDSAKYYFRVTAENAFGTGSALENNEPVQPIKITATEKPKIKKAPEKEIGRAGDKLILSVEFTAEPVPEVHWYKNGKELFDDVSSTITKMDKKSVFTIQKLVEDDEGDYQVTVENEAGKAQHKISVEVKSEPMIIDADKYKEPQVFHKGENVKLQFAFTAELLRYCRRYRKKEESE</sequence>
<feature type="region of interest" description="Disordered" evidence="7">
    <location>
        <begin position="3439"/>
        <end position="3476"/>
    </location>
</feature>
<feature type="compositionally biased region" description="Basic and acidic residues" evidence="7">
    <location>
        <begin position="1883"/>
        <end position="1895"/>
    </location>
</feature>
<accession>A0A8J2M0M1</accession>
<dbReference type="InterPro" id="IPR003599">
    <property type="entry name" value="Ig_sub"/>
</dbReference>
<dbReference type="InterPro" id="IPR013783">
    <property type="entry name" value="Ig-like_fold"/>
</dbReference>
<dbReference type="InterPro" id="IPR036179">
    <property type="entry name" value="Ig-like_dom_sf"/>
</dbReference>
<feature type="domain" description="Fibronectin type-III" evidence="9">
    <location>
        <begin position="3768"/>
        <end position="3867"/>
    </location>
</feature>
<dbReference type="SMART" id="SM00409">
    <property type="entry name" value="IG"/>
    <property type="match status" value="13"/>
</dbReference>
<evidence type="ECO:0000256" key="1">
    <source>
        <dbReference type="ARBA" id="ARBA00004496"/>
    </source>
</evidence>
<feature type="compositionally biased region" description="Basic and acidic residues" evidence="7">
    <location>
        <begin position="830"/>
        <end position="863"/>
    </location>
</feature>
<feature type="domain" description="Fibronectin type-III" evidence="9">
    <location>
        <begin position="1347"/>
        <end position="1441"/>
    </location>
</feature>
<dbReference type="Pfam" id="PF07679">
    <property type="entry name" value="I-set"/>
    <property type="match status" value="11"/>
</dbReference>
<dbReference type="SUPFAM" id="SSF48726">
    <property type="entry name" value="Immunoglobulin"/>
    <property type="match status" value="13"/>
</dbReference>
<feature type="domain" description="Fibronectin type-III" evidence="9">
    <location>
        <begin position="3089"/>
        <end position="3182"/>
    </location>
</feature>
<evidence type="ECO:0000259" key="9">
    <source>
        <dbReference type="PROSITE" id="PS50853"/>
    </source>
</evidence>
<feature type="domain" description="Ig-like" evidence="8">
    <location>
        <begin position="3672"/>
        <end position="3760"/>
    </location>
</feature>
<feature type="compositionally biased region" description="Basic and acidic residues" evidence="7">
    <location>
        <begin position="1647"/>
        <end position="1657"/>
    </location>
</feature>
<feature type="compositionally biased region" description="Basic and acidic residues" evidence="7">
    <location>
        <begin position="3509"/>
        <end position="3532"/>
    </location>
</feature>
<feature type="domain" description="Ig-like" evidence="8">
    <location>
        <begin position="2899"/>
        <end position="2988"/>
    </location>
</feature>
<feature type="region of interest" description="Disordered" evidence="7">
    <location>
        <begin position="3355"/>
        <end position="3427"/>
    </location>
</feature>
<dbReference type="CDD" id="cd00063">
    <property type="entry name" value="FN3"/>
    <property type="match status" value="6"/>
</dbReference>
<evidence type="ECO:0000256" key="3">
    <source>
        <dbReference type="ARBA" id="ARBA00022737"/>
    </source>
</evidence>
<dbReference type="PROSITE" id="PS50835">
    <property type="entry name" value="IG_LIKE"/>
    <property type="match status" value="7"/>
</dbReference>
<dbReference type="CDD" id="cd00096">
    <property type="entry name" value="Ig"/>
    <property type="match status" value="1"/>
</dbReference>
<feature type="region of interest" description="Disordered" evidence="7">
    <location>
        <begin position="3509"/>
        <end position="3554"/>
    </location>
</feature>
<dbReference type="Proteomes" id="UP000746747">
    <property type="component" value="Unassembled WGS sequence"/>
</dbReference>
<evidence type="ECO:0000256" key="6">
    <source>
        <dbReference type="SAM" id="Coils"/>
    </source>
</evidence>
<keyword evidence="6" id="KW-0175">Coiled coil</keyword>
<dbReference type="PROSITE" id="PS50853">
    <property type="entry name" value="FN3"/>
    <property type="match status" value="6"/>
</dbReference>
<proteinExistence type="predicted"/>
<feature type="domain" description="Ig-like" evidence="8">
    <location>
        <begin position="3615"/>
        <end position="3667"/>
    </location>
</feature>
<feature type="domain" description="Ig-like" evidence="8">
    <location>
        <begin position="2712"/>
        <end position="2801"/>
    </location>
</feature>
<feature type="domain" description="Fibronectin type-III" evidence="9">
    <location>
        <begin position="2418"/>
        <end position="2512"/>
    </location>
</feature>
<feature type="region of interest" description="Disordered" evidence="7">
    <location>
        <begin position="1647"/>
        <end position="1689"/>
    </location>
</feature>
<feature type="region of interest" description="Disordered" evidence="7">
    <location>
        <begin position="1497"/>
        <end position="1522"/>
    </location>
</feature>
<dbReference type="Pfam" id="PF00041">
    <property type="entry name" value="fn3"/>
    <property type="match status" value="5"/>
</dbReference>
<feature type="compositionally biased region" description="Basic and acidic residues" evidence="7">
    <location>
        <begin position="1548"/>
        <end position="1564"/>
    </location>
</feature>
<feature type="domain" description="Fibronectin type-III" evidence="9">
    <location>
        <begin position="2518"/>
        <end position="2616"/>
    </location>
</feature>
<dbReference type="EMBL" id="CAKAEH010000378">
    <property type="protein sequence ID" value="CAG9530817.1"/>
    <property type="molecule type" value="Genomic_DNA"/>
</dbReference>
<feature type="compositionally biased region" description="Basic residues" evidence="7">
    <location>
        <begin position="3404"/>
        <end position="3418"/>
    </location>
</feature>
<feature type="domain" description="Ig-like" evidence="8">
    <location>
        <begin position="1160"/>
        <end position="1245"/>
    </location>
</feature>
<evidence type="ECO:0000313" key="10">
    <source>
        <dbReference type="EMBL" id="CAG9530817.1"/>
    </source>
</evidence>
<feature type="compositionally biased region" description="Basic and acidic residues" evidence="7">
    <location>
        <begin position="1997"/>
        <end position="2031"/>
    </location>
</feature>
<evidence type="ECO:0000256" key="7">
    <source>
        <dbReference type="SAM" id="MobiDB-lite"/>
    </source>
</evidence>
<dbReference type="InterPro" id="IPR007110">
    <property type="entry name" value="Ig-like_dom"/>
</dbReference>
<protein>
    <recommendedName>
        <fullName evidence="12">Titin</fullName>
    </recommendedName>
</protein>
<feature type="compositionally biased region" description="Basic and acidic residues" evidence="7">
    <location>
        <begin position="1905"/>
        <end position="1914"/>
    </location>
</feature>
<keyword evidence="2" id="KW-0963">Cytoplasm</keyword>
<dbReference type="SMART" id="SM00060">
    <property type="entry name" value="FN3"/>
    <property type="match status" value="6"/>
</dbReference>
<dbReference type="SUPFAM" id="SSF49265">
    <property type="entry name" value="Fibronectin type III"/>
    <property type="match status" value="4"/>
</dbReference>
<keyword evidence="3" id="KW-0677">Repeat</keyword>
<feature type="compositionally biased region" description="Basic and acidic residues" evidence="7">
    <location>
        <begin position="294"/>
        <end position="305"/>
    </location>
</feature>
<dbReference type="InterPro" id="IPR036116">
    <property type="entry name" value="FN3_sf"/>
</dbReference>
<feature type="non-terminal residue" evidence="10">
    <location>
        <position position="4004"/>
    </location>
</feature>
<gene>
    <name evidence="10" type="ORF">CJOHNSTONI_LOCUS1267</name>
</gene>
<evidence type="ECO:0008006" key="12">
    <source>
        <dbReference type="Google" id="ProtNLM"/>
    </source>
</evidence>
<feature type="compositionally biased region" description="Basic and acidic residues" evidence="7">
    <location>
        <begin position="1960"/>
        <end position="1990"/>
    </location>
</feature>
<feature type="domain" description="Fibronectin type-III" evidence="9">
    <location>
        <begin position="2618"/>
        <end position="2709"/>
    </location>
</feature>
<dbReference type="GO" id="GO:0030017">
    <property type="term" value="C:sarcomere"/>
    <property type="evidence" value="ECO:0007669"/>
    <property type="project" value="UniProtKB-ARBA"/>
</dbReference>
<comment type="subcellular location">
    <subcellularLocation>
        <location evidence="1">Cytoplasm</location>
    </subcellularLocation>
</comment>
<feature type="compositionally biased region" description="Basic and acidic residues" evidence="7">
    <location>
        <begin position="3305"/>
        <end position="3343"/>
    </location>
</feature>
<evidence type="ECO:0000256" key="2">
    <source>
        <dbReference type="ARBA" id="ARBA00022490"/>
    </source>
</evidence>
<comment type="caution">
    <text evidence="10">The sequence shown here is derived from an EMBL/GenBank/DDBJ whole genome shotgun (WGS) entry which is preliminary data.</text>
</comment>
<feature type="region of interest" description="Disordered" evidence="7">
    <location>
        <begin position="1949"/>
        <end position="2031"/>
    </location>
</feature>
<evidence type="ECO:0000256" key="5">
    <source>
        <dbReference type="ARBA" id="ARBA00023319"/>
    </source>
</evidence>
<feature type="compositionally biased region" description="Basic and acidic residues" evidence="7">
    <location>
        <begin position="3543"/>
        <end position="3554"/>
    </location>
</feature>
<feature type="region of interest" description="Disordered" evidence="7">
    <location>
        <begin position="1548"/>
        <end position="1602"/>
    </location>
</feature>
<dbReference type="FunFam" id="2.60.40.10:FF:000107">
    <property type="entry name" value="Myosin, light chain kinase a"/>
    <property type="match status" value="2"/>
</dbReference>
<reference evidence="10" key="1">
    <citation type="submission" date="2021-09" db="EMBL/GenBank/DDBJ databases">
        <authorList>
            <consortium name="Pathogen Informatics"/>
        </authorList>
    </citation>
    <scope>NUCLEOTIDE SEQUENCE</scope>
</reference>
<feature type="domain" description="Ig-like" evidence="8">
    <location>
        <begin position="3867"/>
        <end position="3955"/>
    </location>
</feature>
<feature type="region of interest" description="Disordered" evidence="7">
    <location>
        <begin position="830"/>
        <end position="867"/>
    </location>
</feature>
<organism evidence="10 11">
    <name type="scientific">Cercopithifilaria johnstoni</name>
    <dbReference type="NCBI Taxonomy" id="2874296"/>
    <lineage>
        <taxon>Eukaryota</taxon>
        <taxon>Metazoa</taxon>
        <taxon>Ecdysozoa</taxon>
        <taxon>Nematoda</taxon>
        <taxon>Chromadorea</taxon>
        <taxon>Rhabditida</taxon>
        <taxon>Spirurina</taxon>
        <taxon>Spiruromorpha</taxon>
        <taxon>Filarioidea</taxon>
        <taxon>Onchocercidae</taxon>
        <taxon>Cercopithifilaria</taxon>
    </lineage>
</organism>
<keyword evidence="11" id="KW-1185">Reference proteome</keyword>